<keyword evidence="8" id="KW-1278">Translocase</keyword>
<dbReference type="Proteomes" id="UP001172738">
    <property type="component" value="Unassembled WGS sequence"/>
</dbReference>
<dbReference type="InterPro" id="IPR001505">
    <property type="entry name" value="Copper_CuA"/>
</dbReference>
<keyword evidence="11" id="KW-0186">Copper</keyword>
<dbReference type="InterPro" id="IPR045187">
    <property type="entry name" value="CcO_II"/>
</dbReference>
<feature type="domain" description="Cytochrome oxidase subunit II copper A binding" evidence="18">
    <location>
        <begin position="123"/>
        <end position="251"/>
    </location>
</feature>
<gene>
    <name evidence="19" type="primary">coxB</name>
    <name evidence="19" type="ORF">QQX04_06690</name>
</gene>
<evidence type="ECO:0000256" key="6">
    <source>
        <dbReference type="ARBA" id="ARBA00022692"/>
    </source>
</evidence>
<dbReference type="EMBL" id="JAUHPV010000003">
    <property type="protein sequence ID" value="MDN4472679.1"/>
    <property type="molecule type" value="Genomic_DNA"/>
</dbReference>
<dbReference type="PROSITE" id="PS00078">
    <property type="entry name" value="COX2"/>
    <property type="match status" value="1"/>
</dbReference>
<evidence type="ECO:0000256" key="16">
    <source>
        <dbReference type="SAM" id="Phobius"/>
    </source>
</evidence>
<evidence type="ECO:0000256" key="17">
    <source>
        <dbReference type="SAM" id="SignalP"/>
    </source>
</evidence>
<evidence type="ECO:0000256" key="2">
    <source>
        <dbReference type="ARBA" id="ARBA00007866"/>
    </source>
</evidence>
<comment type="subcellular location">
    <subcellularLocation>
        <location evidence="1">Membrane</location>
        <topology evidence="1">Multi-pass membrane protein</topology>
    </subcellularLocation>
</comment>
<organism evidence="19 20">
    <name type="scientific">Demequina zhanjiangensis</name>
    <dbReference type="NCBI Taxonomy" id="3051659"/>
    <lineage>
        <taxon>Bacteria</taxon>
        <taxon>Bacillati</taxon>
        <taxon>Actinomycetota</taxon>
        <taxon>Actinomycetes</taxon>
        <taxon>Micrococcales</taxon>
        <taxon>Demequinaceae</taxon>
        <taxon>Demequina</taxon>
    </lineage>
</organism>
<reference evidence="19" key="1">
    <citation type="submission" date="2023-06" db="EMBL/GenBank/DDBJ databases">
        <title>SYSU T00b26.</title>
        <authorList>
            <person name="Gao L."/>
            <person name="Fang B.-Z."/>
            <person name="Li W.-J."/>
        </authorList>
    </citation>
    <scope>NUCLEOTIDE SEQUENCE</scope>
    <source>
        <strain evidence="19">SYSU T00b26</strain>
    </source>
</reference>
<dbReference type="Gene3D" id="2.60.40.420">
    <property type="entry name" value="Cupredoxins - blue copper proteins"/>
    <property type="match status" value="1"/>
</dbReference>
<feature type="transmembrane region" description="Helical" evidence="16">
    <location>
        <begin position="93"/>
        <end position="115"/>
    </location>
</feature>
<dbReference type="SUPFAM" id="SSF49503">
    <property type="entry name" value="Cupredoxins"/>
    <property type="match status" value="1"/>
</dbReference>
<dbReference type="PANTHER" id="PTHR22888">
    <property type="entry name" value="CYTOCHROME C OXIDASE, SUBUNIT II"/>
    <property type="match status" value="1"/>
</dbReference>
<accession>A0ABT8G0K5</accession>
<dbReference type="PROSITE" id="PS51257">
    <property type="entry name" value="PROKAR_LIPOPROTEIN"/>
    <property type="match status" value="1"/>
</dbReference>
<keyword evidence="20" id="KW-1185">Reference proteome</keyword>
<dbReference type="InterPro" id="IPR036257">
    <property type="entry name" value="Cyt_c_oxidase_su2_TM_sf"/>
</dbReference>
<comment type="catalytic activity">
    <reaction evidence="15">
        <text>4 Fe(II)-[cytochrome c] + O2 + 8 H(+)(in) = 4 Fe(III)-[cytochrome c] + 2 H2O + 4 H(+)(out)</text>
        <dbReference type="Rhea" id="RHEA:11436"/>
        <dbReference type="Rhea" id="RHEA-COMP:10350"/>
        <dbReference type="Rhea" id="RHEA-COMP:14399"/>
        <dbReference type="ChEBI" id="CHEBI:15377"/>
        <dbReference type="ChEBI" id="CHEBI:15378"/>
        <dbReference type="ChEBI" id="CHEBI:15379"/>
        <dbReference type="ChEBI" id="CHEBI:29033"/>
        <dbReference type="ChEBI" id="CHEBI:29034"/>
        <dbReference type="EC" id="7.1.1.9"/>
    </reaction>
</comment>
<dbReference type="EC" id="7.1.1.9" evidence="3"/>
<feature type="transmembrane region" description="Helical" evidence="16">
    <location>
        <begin position="48"/>
        <end position="72"/>
    </location>
</feature>
<keyword evidence="12 16" id="KW-0472">Membrane</keyword>
<evidence type="ECO:0000256" key="7">
    <source>
        <dbReference type="ARBA" id="ARBA00022723"/>
    </source>
</evidence>
<evidence type="ECO:0000256" key="13">
    <source>
        <dbReference type="ARBA" id="ARBA00024688"/>
    </source>
</evidence>
<evidence type="ECO:0000256" key="15">
    <source>
        <dbReference type="ARBA" id="ARBA00047816"/>
    </source>
</evidence>
<protein>
    <recommendedName>
        <fullName evidence="3">cytochrome-c oxidase</fullName>
        <ecNumber evidence="3">7.1.1.9</ecNumber>
    </recommendedName>
    <alternativeName>
        <fullName evidence="14">Cytochrome aa3 subunit 2</fullName>
    </alternativeName>
</protein>
<dbReference type="InterPro" id="IPR014222">
    <property type="entry name" value="Cyt_c_oxidase_su2"/>
</dbReference>
<feature type="chain" id="PRO_5046705709" description="cytochrome-c oxidase" evidence="17">
    <location>
        <begin position="20"/>
        <end position="280"/>
    </location>
</feature>
<evidence type="ECO:0000256" key="3">
    <source>
        <dbReference type="ARBA" id="ARBA00012949"/>
    </source>
</evidence>
<keyword evidence="7" id="KW-0479">Metal-binding</keyword>
<name>A0ABT8G0K5_9MICO</name>
<keyword evidence="17" id="KW-0732">Signal</keyword>
<keyword evidence="6 16" id="KW-0812">Transmembrane</keyword>
<evidence type="ECO:0000256" key="10">
    <source>
        <dbReference type="ARBA" id="ARBA00022989"/>
    </source>
</evidence>
<evidence type="ECO:0000313" key="20">
    <source>
        <dbReference type="Proteomes" id="UP001172738"/>
    </source>
</evidence>
<dbReference type="PRINTS" id="PR01166">
    <property type="entry name" value="CYCOXIDASEII"/>
</dbReference>
<dbReference type="SUPFAM" id="SSF81464">
    <property type="entry name" value="Cytochrome c oxidase subunit II-like, transmembrane region"/>
    <property type="match status" value="1"/>
</dbReference>
<comment type="similarity">
    <text evidence="2">Belongs to the cytochrome c oxidase subunit 2 family.</text>
</comment>
<evidence type="ECO:0000256" key="8">
    <source>
        <dbReference type="ARBA" id="ARBA00022967"/>
    </source>
</evidence>
<proteinExistence type="inferred from homology"/>
<dbReference type="InterPro" id="IPR002429">
    <property type="entry name" value="CcO_II-like_C"/>
</dbReference>
<evidence type="ECO:0000256" key="9">
    <source>
        <dbReference type="ARBA" id="ARBA00022982"/>
    </source>
</evidence>
<dbReference type="PROSITE" id="PS50857">
    <property type="entry name" value="COX2_CUA"/>
    <property type="match status" value="1"/>
</dbReference>
<sequence>MLRRTLTAVALAGAATLLAGCSTGIENGALPSTPEITNHTGTIIELWNGSWIAALAVGVVTWGLILWAVAVYRKRKDDDKLPKQTRANVPLELMYTIVPIVMIGVLFTWTVRGVWEIKDTSAEPDVEIQVIGKQWAWDFNYLTDDVHSIGVQAQLTGEEGVEETLPTLYLPVGEVVEFHLDSRDVIHSFWIPAFLYKEDTIPGKTNVFQVIPQQEGTYQGKCAELCGEYHASMLFNVEVVDRAEYDAYIESLRAAGQTGAIGLEYSRDQAVRIGIEEGEE</sequence>
<evidence type="ECO:0000259" key="18">
    <source>
        <dbReference type="PROSITE" id="PS50857"/>
    </source>
</evidence>
<dbReference type="NCBIfam" id="TIGR02866">
    <property type="entry name" value="CoxB"/>
    <property type="match status" value="1"/>
</dbReference>
<keyword evidence="4" id="KW-0813">Transport</keyword>
<keyword evidence="10 16" id="KW-1133">Transmembrane helix</keyword>
<evidence type="ECO:0000256" key="1">
    <source>
        <dbReference type="ARBA" id="ARBA00004141"/>
    </source>
</evidence>
<dbReference type="PANTHER" id="PTHR22888:SF9">
    <property type="entry name" value="CYTOCHROME C OXIDASE SUBUNIT 2"/>
    <property type="match status" value="1"/>
</dbReference>
<comment type="caution">
    <text evidence="19">The sequence shown here is derived from an EMBL/GenBank/DDBJ whole genome shotgun (WGS) entry which is preliminary data.</text>
</comment>
<dbReference type="Gene3D" id="1.10.287.90">
    <property type="match status" value="1"/>
</dbReference>
<evidence type="ECO:0000256" key="4">
    <source>
        <dbReference type="ARBA" id="ARBA00022448"/>
    </source>
</evidence>
<dbReference type="CDD" id="cd13919">
    <property type="entry name" value="CuRO_HCO_II_like_5"/>
    <property type="match status" value="1"/>
</dbReference>
<dbReference type="Pfam" id="PF00116">
    <property type="entry name" value="COX2"/>
    <property type="match status" value="1"/>
</dbReference>
<evidence type="ECO:0000256" key="11">
    <source>
        <dbReference type="ARBA" id="ARBA00023008"/>
    </source>
</evidence>
<keyword evidence="9" id="KW-0249">Electron transport</keyword>
<evidence type="ECO:0000313" key="19">
    <source>
        <dbReference type="EMBL" id="MDN4472679.1"/>
    </source>
</evidence>
<dbReference type="RefSeq" id="WP_301127446.1">
    <property type="nucleotide sequence ID" value="NZ_JAUHPV010000003.1"/>
</dbReference>
<evidence type="ECO:0000256" key="14">
    <source>
        <dbReference type="ARBA" id="ARBA00031399"/>
    </source>
</evidence>
<evidence type="ECO:0000256" key="5">
    <source>
        <dbReference type="ARBA" id="ARBA00022660"/>
    </source>
</evidence>
<keyword evidence="5" id="KW-0679">Respiratory chain</keyword>
<comment type="function">
    <text evidence="13">Subunits I and II form the functional core of the enzyme complex. Electrons originating in cytochrome c are transferred via heme a and Cu(A) to the binuclear center formed by heme a3 and Cu(B).</text>
</comment>
<feature type="signal peptide" evidence="17">
    <location>
        <begin position="1"/>
        <end position="19"/>
    </location>
</feature>
<dbReference type="InterPro" id="IPR008972">
    <property type="entry name" value="Cupredoxin"/>
</dbReference>
<evidence type="ECO:0000256" key="12">
    <source>
        <dbReference type="ARBA" id="ARBA00023136"/>
    </source>
</evidence>